<keyword evidence="1" id="KW-0472">Membrane</keyword>
<keyword evidence="1" id="KW-0812">Transmembrane</keyword>
<proteinExistence type="predicted"/>
<dbReference type="Pfam" id="PF13803">
    <property type="entry name" value="DUF4184"/>
    <property type="match status" value="1"/>
</dbReference>
<comment type="caution">
    <text evidence="2">The sequence shown here is derived from an EMBL/GenBank/DDBJ whole genome shotgun (WGS) entry which is preliminary data.</text>
</comment>
<reference evidence="3" key="1">
    <citation type="journal article" date="2019" name="Int. J. Syst. Evol. Microbiol.">
        <title>The Global Catalogue of Microorganisms (GCM) 10K type strain sequencing project: providing services to taxonomists for standard genome sequencing and annotation.</title>
        <authorList>
            <consortium name="The Broad Institute Genomics Platform"/>
            <consortium name="The Broad Institute Genome Sequencing Center for Infectious Disease"/>
            <person name="Wu L."/>
            <person name="Ma J."/>
        </authorList>
    </citation>
    <scope>NUCLEOTIDE SEQUENCE [LARGE SCALE GENOMIC DNA]</scope>
    <source>
        <strain evidence="3">JCM 17986</strain>
    </source>
</reference>
<keyword evidence="3" id="KW-1185">Reference proteome</keyword>
<protein>
    <recommendedName>
        <fullName evidence="4">DUF4184 family protein</fullName>
    </recommendedName>
</protein>
<accession>A0ABP9HYQ2</accession>
<evidence type="ECO:0000256" key="1">
    <source>
        <dbReference type="SAM" id="Phobius"/>
    </source>
</evidence>
<keyword evidence="1" id="KW-1133">Transmembrane helix</keyword>
<evidence type="ECO:0008006" key="4">
    <source>
        <dbReference type="Google" id="ProtNLM"/>
    </source>
</evidence>
<feature type="transmembrane region" description="Helical" evidence="1">
    <location>
        <begin position="66"/>
        <end position="89"/>
    </location>
</feature>
<dbReference type="EMBL" id="BAABHS010000025">
    <property type="protein sequence ID" value="GAA4982684.1"/>
    <property type="molecule type" value="Genomic_DNA"/>
</dbReference>
<name>A0ABP9HYQ2_9ACTN</name>
<feature type="transmembrane region" description="Helical" evidence="1">
    <location>
        <begin position="128"/>
        <end position="149"/>
    </location>
</feature>
<feature type="transmembrane region" description="Helical" evidence="1">
    <location>
        <begin position="217"/>
        <end position="237"/>
    </location>
</feature>
<evidence type="ECO:0000313" key="3">
    <source>
        <dbReference type="Proteomes" id="UP001500466"/>
    </source>
</evidence>
<gene>
    <name evidence="2" type="ORF">GCM10023205_60250</name>
</gene>
<feature type="transmembrane region" description="Helical" evidence="1">
    <location>
        <begin position="249"/>
        <end position="276"/>
    </location>
</feature>
<organism evidence="2 3">
    <name type="scientific">Yinghuangia aomiensis</name>
    <dbReference type="NCBI Taxonomy" id="676205"/>
    <lineage>
        <taxon>Bacteria</taxon>
        <taxon>Bacillati</taxon>
        <taxon>Actinomycetota</taxon>
        <taxon>Actinomycetes</taxon>
        <taxon>Kitasatosporales</taxon>
        <taxon>Streptomycetaceae</taxon>
        <taxon>Yinghuangia</taxon>
    </lineage>
</organism>
<dbReference type="Proteomes" id="UP001500466">
    <property type="component" value="Unassembled WGS sequence"/>
</dbReference>
<feature type="transmembrane region" description="Helical" evidence="1">
    <location>
        <begin position="177"/>
        <end position="197"/>
    </location>
</feature>
<evidence type="ECO:0000313" key="2">
    <source>
        <dbReference type="EMBL" id="GAA4982684.1"/>
    </source>
</evidence>
<sequence>MPFTLSHIAATLPLASGTRTGIPGEPPRRGPLVASALAFGSMAPDAVLFVDLRLGPLSYDRGDTHAVVPGVFLIAPVLTAIAVAVWHLLLLRPLLALVPDAIRARIEAPLRPRLPADLRTGRLRPRELVGIAGWFLVSAWLGALTHLCWDAWTHYADPGVARVAPWLRDEGLFGRPWFVLLQHTSTVVGLAAITWWSTRRFTALPAHPVDHRTRIGVPARLAVLAALSLAGLASAVHRMRPYNGQSFEVVGFYFATGFGRGLAVALLTYGAVWAVWRGRGTVTRAG</sequence>
<dbReference type="RefSeq" id="WP_345678887.1">
    <property type="nucleotide sequence ID" value="NZ_BAABHS010000025.1"/>
</dbReference>
<dbReference type="InterPro" id="IPR025238">
    <property type="entry name" value="DUF4184"/>
</dbReference>